<keyword evidence="4" id="KW-0309">Germination</keyword>
<feature type="transmembrane region" description="Helical" evidence="8">
    <location>
        <begin position="89"/>
        <end position="110"/>
    </location>
</feature>
<feature type="transmembrane region" description="Helical" evidence="8">
    <location>
        <begin position="146"/>
        <end position="167"/>
    </location>
</feature>
<evidence type="ECO:0000256" key="2">
    <source>
        <dbReference type="ARBA" id="ARBA00007998"/>
    </source>
</evidence>
<dbReference type="GO" id="GO:0016020">
    <property type="term" value="C:membrane"/>
    <property type="evidence" value="ECO:0007669"/>
    <property type="project" value="UniProtKB-SubCell"/>
</dbReference>
<accession>A0A5D4NP58</accession>
<keyword evidence="7 8" id="KW-0472">Membrane</keyword>
<dbReference type="AlphaFoldDB" id="A0A5D4NP58"/>
<keyword evidence="5 8" id="KW-0812">Transmembrane</keyword>
<dbReference type="RefSeq" id="WP_148941472.1">
    <property type="nucleotide sequence ID" value="NZ_VTEI01000012.1"/>
</dbReference>
<dbReference type="PANTHER" id="PTHR34975:SF2">
    <property type="entry name" value="SPORE GERMINATION PROTEIN A2"/>
    <property type="match status" value="1"/>
</dbReference>
<comment type="similarity">
    <text evidence="2">Belongs to the amino acid-polyamine-organocation (APC) superfamily. Spore germination protein (SGP) (TC 2.A.3.9) family.</text>
</comment>
<evidence type="ECO:0000256" key="8">
    <source>
        <dbReference type="SAM" id="Phobius"/>
    </source>
</evidence>
<feature type="transmembrane region" description="Helical" evidence="8">
    <location>
        <begin position="193"/>
        <end position="210"/>
    </location>
</feature>
<feature type="transmembrane region" description="Helical" evidence="8">
    <location>
        <begin position="12"/>
        <end position="33"/>
    </location>
</feature>
<gene>
    <name evidence="9" type="ORF">FZC78_17980</name>
</gene>
<dbReference type="EMBL" id="VTEI01000012">
    <property type="protein sequence ID" value="TYS14692.1"/>
    <property type="molecule type" value="Genomic_DNA"/>
</dbReference>
<reference evidence="9 10" key="1">
    <citation type="submission" date="2019-08" db="EMBL/GenBank/DDBJ databases">
        <title>Bacillus genomes from the desert of Cuatro Cienegas, Coahuila.</title>
        <authorList>
            <person name="Olmedo-Alvarez G."/>
        </authorList>
    </citation>
    <scope>NUCLEOTIDE SEQUENCE [LARGE SCALE GENOMIC DNA]</scope>
    <source>
        <strain evidence="9 10">CH34_1T</strain>
    </source>
</reference>
<name>A0A5D4NP58_9BACI</name>
<evidence type="ECO:0000256" key="6">
    <source>
        <dbReference type="ARBA" id="ARBA00022989"/>
    </source>
</evidence>
<evidence type="ECO:0000256" key="7">
    <source>
        <dbReference type="ARBA" id="ARBA00023136"/>
    </source>
</evidence>
<keyword evidence="3" id="KW-0813">Transport</keyword>
<feature type="transmembrane region" description="Helical" evidence="8">
    <location>
        <begin position="274"/>
        <end position="296"/>
    </location>
</feature>
<dbReference type="Pfam" id="PF03845">
    <property type="entry name" value="Spore_permease"/>
    <property type="match status" value="1"/>
</dbReference>
<dbReference type="GO" id="GO:0009847">
    <property type="term" value="P:spore germination"/>
    <property type="evidence" value="ECO:0007669"/>
    <property type="project" value="InterPro"/>
</dbReference>
<evidence type="ECO:0000256" key="4">
    <source>
        <dbReference type="ARBA" id="ARBA00022544"/>
    </source>
</evidence>
<evidence type="ECO:0000313" key="9">
    <source>
        <dbReference type="EMBL" id="TYS14692.1"/>
    </source>
</evidence>
<sequence length="364" mass="41347">MQSVHVPENRKISPFIVFFLIHSVQVGVGVLGYQRIIAKSAGYDAWVSVIIAGLLTNVIVFLIFKIVQTGGGDLIEANRTAFGKWMGKAVDGVYLIYFCLIAVTVCRTYVEVVQVWMYPRLASWAFAIPFFLLVIYVVTGGFRAAAGVAFFGTVLPAYLVLTFGFTFPFSDFRNLLPIWDHTLLDMVKATRDMTLSFLGYETLLIFYPYLKDGSKSKKWAHGGLLLTTGFFTLLTLISFAFFSEGQLEKTVWATLSMWKIVQMPFVERFEYIGIANWCLIILPNVCISLWCGSRIAKRSFKLNQRKTLIILSVICVIAVGFIKDRAQINLLNDITSKVGFYLNFVYLPFLLFMIYLMKKVRKKQ</sequence>
<proteinExistence type="inferred from homology"/>
<feature type="transmembrane region" description="Helical" evidence="8">
    <location>
        <begin position="338"/>
        <end position="357"/>
    </location>
</feature>
<dbReference type="PANTHER" id="PTHR34975">
    <property type="entry name" value="SPORE GERMINATION PROTEIN A2"/>
    <property type="match status" value="1"/>
</dbReference>
<feature type="transmembrane region" description="Helical" evidence="8">
    <location>
        <begin position="45"/>
        <end position="68"/>
    </location>
</feature>
<comment type="subcellular location">
    <subcellularLocation>
        <location evidence="1">Membrane</location>
        <topology evidence="1">Multi-pass membrane protein</topology>
    </subcellularLocation>
</comment>
<organism evidence="9 10">
    <name type="scientific">Rossellomorea vietnamensis</name>
    <dbReference type="NCBI Taxonomy" id="218284"/>
    <lineage>
        <taxon>Bacteria</taxon>
        <taxon>Bacillati</taxon>
        <taxon>Bacillota</taxon>
        <taxon>Bacilli</taxon>
        <taxon>Bacillales</taxon>
        <taxon>Bacillaceae</taxon>
        <taxon>Rossellomorea</taxon>
    </lineage>
</organism>
<dbReference type="Gene3D" id="1.20.1740.10">
    <property type="entry name" value="Amino acid/polyamine transporter I"/>
    <property type="match status" value="1"/>
</dbReference>
<evidence type="ECO:0000313" key="10">
    <source>
        <dbReference type="Proteomes" id="UP000322267"/>
    </source>
</evidence>
<dbReference type="OrthoDB" id="2380240at2"/>
<feature type="transmembrane region" description="Helical" evidence="8">
    <location>
        <begin position="222"/>
        <end position="242"/>
    </location>
</feature>
<evidence type="ECO:0000256" key="1">
    <source>
        <dbReference type="ARBA" id="ARBA00004141"/>
    </source>
</evidence>
<keyword evidence="6 8" id="KW-1133">Transmembrane helix</keyword>
<evidence type="ECO:0000256" key="3">
    <source>
        <dbReference type="ARBA" id="ARBA00022448"/>
    </source>
</evidence>
<dbReference type="NCBIfam" id="TIGR00912">
    <property type="entry name" value="2A0309"/>
    <property type="match status" value="1"/>
</dbReference>
<evidence type="ECO:0000256" key="5">
    <source>
        <dbReference type="ARBA" id="ARBA00022692"/>
    </source>
</evidence>
<protein>
    <submittedName>
        <fullName evidence="9">GerAB/ArcD/ProY family transporter</fullName>
    </submittedName>
</protein>
<comment type="caution">
    <text evidence="9">The sequence shown here is derived from an EMBL/GenBank/DDBJ whole genome shotgun (WGS) entry which is preliminary data.</text>
</comment>
<feature type="transmembrane region" description="Helical" evidence="8">
    <location>
        <begin position="122"/>
        <end position="139"/>
    </location>
</feature>
<feature type="transmembrane region" description="Helical" evidence="8">
    <location>
        <begin position="308"/>
        <end position="326"/>
    </location>
</feature>
<dbReference type="InterPro" id="IPR004761">
    <property type="entry name" value="Spore_GerAB"/>
</dbReference>
<dbReference type="Proteomes" id="UP000322267">
    <property type="component" value="Unassembled WGS sequence"/>
</dbReference>